<feature type="domain" description="PAS" evidence="16">
    <location>
        <begin position="8"/>
        <end position="72"/>
    </location>
</feature>
<dbReference type="Pfam" id="PF08448">
    <property type="entry name" value="PAS_4"/>
    <property type="match status" value="1"/>
</dbReference>
<dbReference type="AlphaFoldDB" id="A0A2W2HPN4"/>
<keyword evidence="6" id="KW-0418">Kinase</keyword>
<dbReference type="GO" id="GO:0004722">
    <property type="term" value="F:protein serine/threonine phosphatase activity"/>
    <property type="evidence" value="ECO:0007669"/>
    <property type="project" value="UniProtKB-EC"/>
</dbReference>
<evidence type="ECO:0000256" key="14">
    <source>
        <dbReference type="ARBA" id="ARBA00075117"/>
    </source>
</evidence>
<dbReference type="Pfam" id="PF07228">
    <property type="entry name" value="SpoIIE"/>
    <property type="match status" value="1"/>
</dbReference>
<dbReference type="Pfam" id="PF08447">
    <property type="entry name" value="PAS_3"/>
    <property type="match status" value="1"/>
</dbReference>
<evidence type="ECO:0000256" key="15">
    <source>
        <dbReference type="ARBA" id="ARBA00081350"/>
    </source>
</evidence>
<keyword evidence="5" id="KW-0547">Nucleotide-binding</keyword>
<evidence type="ECO:0000313" key="19">
    <source>
        <dbReference type="Proteomes" id="UP000248544"/>
    </source>
</evidence>
<dbReference type="SUPFAM" id="SSF55781">
    <property type="entry name" value="GAF domain-like"/>
    <property type="match status" value="1"/>
</dbReference>
<dbReference type="InterPro" id="IPR036457">
    <property type="entry name" value="PPM-type-like_dom_sf"/>
</dbReference>
<evidence type="ECO:0000256" key="12">
    <source>
        <dbReference type="ARBA" id="ARBA00047761"/>
    </source>
</evidence>
<accession>A0A2W2HPN4</accession>
<dbReference type="InterPro" id="IPR052016">
    <property type="entry name" value="Bact_Sigma-Reg"/>
</dbReference>
<dbReference type="GO" id="GO:0005524">
    <property type="term" value="F:ATP binding"/>
    <property type="evidence" value="ECO:0007669"/>
    <property type="project" value="UniProtKB-KW"/>
</dbReference>
<dbReference type="GO" id="GO:0016301">
    <property type="term" value="F:kinase activity"/>
    <property type="evidence" value="ECO:0007669"/>
    <property type="project" value="UniProtKB-KW"/>
</dbReference>
<evidence type="ECO:0000256" key="7">
    <source>
        <dbReference type="ARBA" id="ARBA00022801"/>
    </source>
</evidence>
<dbReference type="SUPFAM" id="SSF55785">
    <property type="entry name" value="PYP-like sensor domain (PAS domain)"/>
    <property type="match status" value="2"/>
</dbReference>
<dbReference type="SUPFAM" id="SSF81606">
    <property type="entry name" value="PP2C-like"/>
    <property type="match status" value="1"/>
</dbReference>
<evidence type="ECO:0000256" key="11">
    <source>
        <dbReference type="ARBA" id="ARBA00023211"/>
    </source>
</evidence>
<evidence type="ECO:0000256" key="5">
    <source>
        <dbReference type="ARBA" id="ARBA00022741"/>
    </source>
</evidence>
<evidence type="ECO:0000256" key="10">
    <source>
        <dbReference type="ARBA" id="ARBA00022912"/>
    </source>
</evidence>
<dbReference type="CDD" id="cd00130">
    <property type="entry name" value="PAS"/>
    <property type="match status" value="1"/>
</dbReference>
<dbReference type="Proteomes" id="UP000248544">
    <property type="component" value="Unassembled WGS sequence"/>
</dbReference>
<keyword evidence="8" id="KW-0067">ATP-binding</keyword>
<dbReference type="InterPro" id="IPR001932">
    <property type="entry name" value="PPM-type_phosphatase-like_dom"/>
</dbReference>
<keyword evidence="11" id="KW-0464">Manganese</keyword>
<evidence type="ECO:0000256" key="3">
    <source>
        <dbReference type="ARBA" id="ARBA00022679"/>
    </source>
</evidence>
<dbReference type="SMART" id="SM00331">
    <property type="entry name" value="PP2C_SIG"/>
    <property type="match status" value="1"/>
</dbReference>
<name>A0A2W2HPN4_9ACTN</name>
<evidence type="ECO:0000259" key="16">
    <source>
        <dbReference type="SMART" id="SM00091"/>
    </source>
</evidence>
<dbReference type="InterPro" id="IPR013655">
    <property type="entry name" value="PAS_fold_3"/>
</dbReference>
<dbReference type="Gene3D" id="3.60.40.10">
    <property type="entry name" value="PPM-type phosphatase domain"/>
    <property type="match status" value="1"/>
</dbReference>
<evidence type="ECO:0000256" key="4">
    <source>
        <dbReference type="ARBA" id="ARBA00022723"/>
    </source>
</evidence>
<dbReference type="EMBL" id="POUA01000001">
    <property type="protein sequence ID" value="PZG57109.1"/>
    <property type="molecule type" value="Genomic_DNA"/>
</dbReference>
<dbReference type="GO" id="GO:0046872">
    <property type="term" value="F:metal ion binding"/>
    <property type="evidence" value="ECO:0007669"/>
    <property type="project" value="UniProtKB-KW"/>
</dbReference>
<protein>
    <recommendedName>
        <fullName evidence="1">protein-serine/threonine phosphatase</fullName>
        <ecNumber evidence="1">3.1.3.16</ecNumber>
    </recommendedName>
    <alternativeName>
        <fullName evidence="15">Protein-serine/threonine phosphatase</fullName>
    </alternativeName>
    <alternativeName>
        <fullName evidence="14">Serine/threonine-protein kinase</fullName>
    </alternativeName>
</protein>
<dbReference type="Gene3D" id="3.30.450.20">
    <property type="entry name" value="PAS domain"/>
    <property type="match status" value="2"/>
</dbReference>
<keyword evidence="19" id="KW-1185">Reference proteome</keyword>
<dbReference type="EC" id="3.1.3.16" evidence="1"/>
<gene>
    <name evidence="18" type="ORF">C1I98_00100</name>
</gene>
<organism evidence="18 19">
    <name type="scientific">Spongiactinospora gelatinilytica</name>
    <dbReference type="NCBI Taxonomy" id="2666298"/>
    <lineage>
        <taxon>Bacteria</taxon>
        <taxon>Bacillati</taxon>
        <taxon>Actinomycetota</taxon>
        <taxon>Actinomycetes</taxon>
        <taxon>Streptosporangiales</taxon>
        <taxon>Streptosporangiaceae</taxon>
        <taxon>Spongiactinospora</taxon>
    </lineage>
</organism>
<keyword evidence="10" id="KW-0904">Protein phosphatase</keyword>
<dbReference type="Gene3D" id="3.30.450.40">
    <property type="match status" value="1"/>
</dbReference>
<keyword evidence="7" id="KW-0378">Hydrolase</keyword>
<evidence type="ECO:0000313" key="18">
    <source>
        <dbReference type="EMBL" id="PZG57109.1"/>
    </source>
</evidence>
<evidence type="ECO:0000259" key="17">
    <source>
        <dbReference type="SMART" id="SM00331"/>
    </source>
</evidence>
<comment type="function">
    <text evidence="13">Primarily acts as an independent SigF regulator that is sensitive to the osmosensory signal, mediating the cross talk of PknD with the SigF regulon. Possesses both phosphatase and kinase activities. The kinase domain functions as a classic anti-sigma factor-like kinase to phosphorylate the anti-anti-sigma factor domain at the canonical regulatory site, and the phosphatase domain antagonizes this activity.</text>
</comment>
<dbReference type="InterPro" id="IPR035965">
    <property type="entry name" value="PAS-like_dom_sf"/>
</dbReference>
<comment type="caution">
    <text evidence="18">The sequence shown here is derived from an EMBL/GenBank/DDBJ whole genome shotgun (WGS) entry which is preliminary data.</text>
</comment>
<evidence type="ECO:0000256" key="1">
    <source>
        <dbReference type="ARBA" id="ARBA00013081"/>
    </source>
</evidence>
<evidence type="ECO:0000256" key="8">
    <source>
        <dbReference type="ARBA" id="ARBA00022840"/>
    </source>
</evidence>
<dbReference type="RefSeq" id="WP_111164978.1">
    <property type="nucleotide sequence ID" value="NZ_POUA01000001.1"/>
</dbReference>
<feature type="domain" description="PPM-type phosphatase" evidence="17">
    <location>
        <begin position="457"/>
        <end position="673"/>
    </location>
</feature>
<feature type="domain" description="PAS" evidence="16">
    <location>
        <begin position="143"/>
        <end position="209"/>
    </location>
</feature>
<evidence type="ECO:0000256" key="2">
    <source>
        <dbReference type="ARBA" id="ARBA00022553"/>
    </source>
</evidence>
<proteinExistence type="predicted"/>
<keyword evidence="3" id="KW-0808">Transferase</keyword>
<keyword evidence="2" id="KW-0597">Phosphoprotein</keyword>
<evidence type="ECO:0000256" key="9">
    <source>
        <dbReference type="ARBA" id="ARBA00022842"/>
    </source>
</evidence>
<reference evidence="18 19" key="1">
    <citation type="submission" date="2018-01" db="EMBL/GenBank/DDBJ databases">
        <title>Draft genome sequence of Sphaerisporangium sp. 7K107.</title>
        <authorList>
            <person name="Sahin N."/>
            <person name="Saygin H."/>
            <person name="Ay H."/>
        </authorList>
    </citation>
    <scope>NUCLEOTIDE SEQUENCE [LARGE SCALE GENOMIC DNA]</scope>
    <source>
        <strain evidence="18 19">7K107</strain>
    </source>
</reference>
<evidence type="ECO:0000256" key="13">
    <source>
        <dbReference type="ARBA" id="ARBA00056274"/>
    </source>
</evidence>
<evidence type="ECO:0000256" key="6">
    <source>
        <dbReference type="ARBA" id="ARBA00022777"/>
    </source>
</evidence>
<comment type="catalytic activity">
    <reaction evidence="12">
        <text>O-phospho-L-seryl-[protein] + H2O = L-seryl-[protein] + phosphate</text>
        <dbReference type="Rhea" id="RHEA:20629"/>
        <dbReference type="Rhea" id="RHEA-COMP:9863"/>
        <dbReference type="Rhea" id="RHEA-COMP:11604"/>
        <dbReference type="ChEBI" id="CHEBI:15377"/>
        <dbReference type="ChEBI" id="CHEBI:29999"/>
        <dbReference type="ChEBI" id="CHEBI:43474"/>
        <dbReference type="ChEBI" id="CHEBI:83421"/>
        <dbReference type="EC" id="3.1.3.16"/>
    </reaction>
</comment>
<sequence length="675" mass="73005">MGRVRGLGLGLEVFDPAPVGVLVTAGPTHRLVYTNAAYREYFGDRKIGAPMSEVFHDLPNLGAIHLFDKVLATGEPALASDLPVPADHPDLDIRERYFTFSLSPIALHDGERGVLTVGMETTAQVVAKRRIHELSEERLRVLRRYRSLVNVGVEVVWVATADGRVVDMSPGWERVIGRSAEILKRGNWSPVMHPEDEPAAVASWLRALAEVHPLWEATFRMRTPAGDYEHFHARSVPVRENGKVVEWVGTVSNVEERWQENRRRELLERAGAVAGGVSGLEDVVTGLGRVIVPELADTCSFYLLLDSVERPDNAPIVAERVAAAVRDGLPIPPKGGHEVFGPNGPFARTVREASPVRVPNPPGIPSGILRTATEKWVASTGMHDVVMLPLVVDGVVAAVVAVGVCTPRPALEMSDAKLITQILDHAHGPLSNVIRFQRTQRMALALQRSLLADPPQVAGLEIAARYRASPAAAEVGGDWYDSFVLPDGALVLTIGDVAGHDLPAAVTMSQLRNMLRGLVVDRKEPPGDILRRLDTTMESLHTVGTASCVLARVEQIPDGWRLNYSAAGHPPPLLITAAGTGRYLEEAHSALLGIGLDEQRPSAFTQLEPGDTLLLYTDGLIERPGEHLDVGLARLCDHATALATEPLDAFCEELVTGLPTTGKDDIAAIALRLPC</sequence>
<dbReference type="NCBIfam" id="TIGR00229">
    <property type="entry name" value="sensory_box"/>
    <property type="match status" value="1"/>
</dbReference>
<dbReference type="PANTHER" id="PTHR43156:SF2">
    <property type="entry name" value="STAGE II SPORULATION PROTEIN E"/>
    <property type="match status" value="1"/>
</dbReference>
<dbReference type="PANTHER" id="PTHR43156">
    <property type="entry name" value="STAGE II SPORULATION PROTEIN E-RELATED"/>
    <property type="match status" value="1"/>
</dbReference>
<dbReference type="InterPro" id="IPR000014">
    <property type="entry name" value="PAS"/>
</dbReference>
<keyword evidence="4" id="KW-0479">Metal-binding</keyword>
<dbReference type="InterPro" id="IPR029016">
    <property type="entry name" value="GAF-like_dom_sf"/>
</dbReference>
<dbReference type="FunFam" id="3.60.40.10:FF:000005">
    <property type="entry name" value="Serine/threonine protein phosphatase"/>
    <property type="match status" value="1"/>
</dbReference>
<dbReference type="SMART" id="SM00091">
    <property type="entry name" value="PAS"/>
    <property type="match status" value="2"/>
</dbReference>
<keyword evidence="9" id="KW-0460">Magnesium</keyword>
<dbReference type="InterPro" id="IPR013656">
    <property type="entry name" value="PAS_4"/>
</dbReference>